<dbReference type="RefSeq" id="WP_342127159.1">
    <property type="nucleotide sequence ID" value="NZ_JBCAUS010000003.1"/>
</dbReference>
<dbReference type="SUPFAM" id="SSF55785">
    <property type="entry name" value="PYP-like sensor domain (PAS domain)"/>
    <property type="match status" value="2"/>
</dbReference>
<dbReference type="InterPro" id="IPR035965">
    <property type="entry name" value="PAS-like_dom_sf"/>
</dbReference>
<dbReference type="SMART" id="SM00387">
    <property type="entry name" value="HATPase_c"/>
    <property type="match status" value="1"/>
</dbReference>
<dbReference type="InterPro" id="IPR036097">
    <property type="entry name" value="HisK_dim/P_sf"/>
</dbReference>
<evidence type="ECO:0000313" key="11">
    <source>
        <dbReference type="EMBL" id="MEL4305508.1"/>
    </source>
</evidence>
<dbReference type="Gene3D" id="3.30.450.20">
    <property type="entry name" value="PAS domain"/>
    <property type="match status" value="2"/>
</dbReference>
<dbReference type="Pfam" id="PF13426">
    <property type="entry name" value="PAS_9"/>
    <property type="match status" value="1"/>
</dbReference>
<comment type="caution">
    <text evidence="11">The sequence shown here is derived from an EMBL/GenBank/DDBJ whole genome shotgun (WGS) entry which is preliminary data.</text>
</comment>
<dbReference type="PANTHER" id="PTHR43047:SF72">
    <property type="entry name" value="OSMOSENSING HISTIDINE PROTEIN KINASE SLN1"/>
    <property type="match status" value="1"/>
</dbReference>
<feature type="modified residue" description="4-aspartylphosphate" evidence="6">
    <location>
        <position position="958"/>
    </location>
</feature>
<keyword evidence="12" id="KW-1185">Reference proteome</keyword>
<evidence type="ECO:0000259" key="10">
    <source>
        <dbReference type="PROSITE" id="PS50113"/>
    </source>
</evidence>
<dbReference type="CDD" id="cd16922">
    <property type="entry name" value="HATPase_EvgS-ArcB-TorS-like"/>
    <property type="match status" value="1"/>
</dbReference>
<dbReference type="SUPFAM" id="SSF47384">
    <property type="entry name" value="Homodimeric domain of signal transducing histidine kinase"/>
    <property type="match status" value="1"/>
</dbReference>
<accession>A0ABU9KT40</accession>
<dbReference type="EC" id="2.7.13.3" evidence="2"/>
<dbReference type="EMBL" id="JBCAUS010000003">
    <property type="protein sequence ID" value="MEL4305508.1"/>
    <property type="molecule type" value="Genomic_DNA"/>
</dbReference>
<evidence type="ECO:0000256" key="1">
    <source>
        <dbReference type="ARBA" id="ARBA00000085"/>
    </source>
</evidence>
<feature type="domain" description="PAC" evidence="10">
    <location>
        <begin position="425"/>
        <end position="475"/>
    </location>
</feature>
<dbReference type="PROSITE" id="PS50110">
    <property type="entry name" value="RESPONSE_REGULATORY"/>
    <property type="match status" value="2"/>
</dbReference>
<dbReference type="Gene3D" id="3.40.50.2300">
    <property type="match status" value="2"/>
</dbReference>
<evidence type="ECO:0000259" key="8">
    <source>
        <dbReference type="PROSITE" id="PS50110"/>
    </source>
</evidence>
<dbReference type="InterPro" id="IPR025847">
    <property type="entry name" value="MEDS_domain"/>
</dbReference>
<dbReference type="CDD" id="cd00082">
    <property type="entry name" value="HisKA"/>
    <property type="match status" value="1"/>
</dbReference>
<comment type="catalytic activity">
    <reaction evidence="1">
        <text>ATP + protein L-histidine = ADP + protein N-phospho-L-histidine.</text>
        <dbReference type="EC" id="2.7.13.3"/>
    </reaction>
</comment>
<dbReference type="Gene3D" id="3.30.565.10">
    <property type="entry name" value="Histidine kinase-like ATPase, C-terminal domain"/>
    <property type="match status" value="1"/>
</dbReference>
<dbReference type="InterPro" id="IPR003594">
    <property type="entry name" value="HATPase_dom"/>
</dbReference>
<dbReference type="InterPro" id="IPR011006">
    <property type="entry name" value="CheY-like_superfamily"/>
</dbReference>
<evidence type="ECO:0000259" key="7">
    <source>
        <dbReference type="PROSITE" id="PS50109"/>
    </source>
</evidence>
<gene>
    <name evidence="11" type="ORF">WOA13_06660</name>
</gene>
<dbReference type="SMART" id="SM00086">
    <property type="entry name" value="PAC"/>
    <property type="match status" value="2"/>
</dbReference>
<dbReference type="InterPro" id="IPR001789">
    <property type="entry name" value="Sig_transdc_resp-reg_receiver"/>
</dbReference>
<dbReference type="Gene3D" id="1.10.287.130">
    <property type="match status" value="1"/>
</dbReference>
<dbReference type="SUPFAM" id="SSF52172">
    <property type="entry name" value="CheY-like"/>
    <property type="match status" value="2"/>
</dbReference>
<dbReference type="Pfam" id="PF00512">
    <property type="entry name" value="HisKA"/>
    <property type="match status" value="1"/>
</dbReference>
<dbReference type="PRINTS" id="PR00344">
    <property type="entry name" value="BCTRLSENSOR"/>
</dbReference>
<dbReference type="Pfam" id="PF08447">
    <property type="entry name" value="PAS_3"/>
    <property type="match status" value="1"/>
</dbReference>
<keyword evidence="4" id="KW-0808">Transferase</keyword>
<dbReference type="SMART" id="SM00448">
    <property type="entry name" value="REC"/>
    <property type="match status" value="2"/>
</dbReference>
<evidence type="ECO:0000256" key="6">
    <source>
        <dbReference type="PROSITE-ProRule" id="PRU00169"/>
    </source>
</evidence>
<dbReference type="InterPro" id="IPR005467">
    <property type="entry name" value="His_kinase_dom"/>
</dbReference>
<dbReference type="SMART" id="SM00388">
    <property type="entry name" value="HisKA"/>
    <property type="match status" value="1"/>
</dbReference>
<feature type="domain" description="Response regulatory" evidence="8">
    <location>
        <begin position="909"/>
        <end position="1025"/>
    </location>
</feature>
<dbReference type="SUPFAM" id="SSF55874">
    <property type="entry name" value="ATPase domain of HSP90 chaperone/DNA topoisomerase II/histidine kinase"/>
    <property type="match status" value="1"/>
</dbReference>
<proteinExistence type="predicted"/>
<evidence type="ECO:0000256" key="3">
    <source>
        <dbReference type="ARBA" id="ARBA00022553"/>
    </source>
</evidence>
<dbReference type="InterPro" id="IPR036890">
    <property type="entry name" value="HATPase_C_sf"/>
</dbReference>
<dbReference type="Pfam" id="PF02518">
    <property type="entry name" value="HATPase_c"/>
    <property type="match status" value="1"/>
</dbReference>
<protein>
    <recommendedName>
        <fullName evidence="2">histidine kinase</fullName>
        <ecNumber evidence="2">2.7.13.3</ecNumber>
    </recommendedName>
</protein>
<keyword evidence="3 6" id="KW-0597">Phosphoprotein</keyword>
<feature type="domain" description="Response regulatory" evidence="8">
    <location>
        <begin position="787"/>
        <end position="900"/>
    </location>
</feature>
<name>A0ABU9KT40_9EURY</name>
<feature type="domain" description="PAC" evidence="10">
    <location>
        <begin position="300"/>
        <end position="352"/>
    </location>
</feature>
<dbReference type="InterPro" id="IPR013655">
    <property type="entry name" value="PAS_fold_3"/>
</dbReference>
<evidence type="ECO:0000313" key="12">
    <source>
        <dbReference type="Proteomes" id="UP001396646"/>
    </source>
</evidence>
<dbReference type="PROSITE" id="PS50109">
    <property type="entry name" value="HIS_KIN"/>
    <property type="match status" value="1"/>
</dbReference>
<dbReference type="InterPro" id="IPR000014">
    <property type="entry name" value="PAS"/>
</dbReference>
<dbReference type="InterPro" id="IPR004358">
    <property type="entry name" value="Sig_transdc_His_kin-like_C"/>
</dbReference>
<dbReference type="CDD" id="cd00130">
    <property type="entry name" value="PAS"/>
    <property type="match status" value="2"/>
</dbReference>
<dbReference type="NCBIfam" id="TIGR00229">
    <property type="entry name" value="sensory_box"/>
    <property type="match status" value="2"/>
</dbReference>
<keyword evidence="5" id="KW-0418">Kinase</keyword>
<dbReference type="PANTHER" id="PTHR43047">
    <property type="entry name" value="TWO-COMPONENT HISTIDINE PROTEIN KINASE"/>
    <property type="match status" value="1"/>
</dbReference>
<organism evidence="11 12">
    <name type="scientific">Methanococcoides cohabitans</name>
    <dbReference type="NCBI Taxonomy" id="3136559"/>
    <lineage>
        <taxon>Archaea</taxon>
        <taxon>Methanobacteriati</taxon>
        <taxon>Methanobacteriota</taxon>
        <taxon>Stenosarchaea group</taxon>
        <taxon>Methanomicrobia</taxon>
        <taxon>Methanosarcinales</taxon>
        <taxon>Methanosarcinaceae</taxon>
        <taxon>Methanococcoides</taxon>
    </lineage>
</organism>
<dbReference type="SMART" id="SM00091">
    <property type="entry name" value="PAS"/>
    <property type="match status" value="2"/>
</dbReference>
<feature type="domain" description="PAS" evidence="9">
    <location>
        <begin position="357"/>
        <end position="423"/>
    </location>
</feature>
<dbReference type="CDD" id="cd17574">
    <property type="entry name" value="REC_OmpR"/>
    <property type="match status" value="1"/>
</dbReference>
<dbReference type="InterPro" id="IPR003661">
    <property type="entry name" value="HisK_dim/P_dom"/>
</dbReference>
<dbReference type="Proteomes" id="UP001396646">
    <property type="component" value="Unassembled WGS sequence"/>
</dbReference>
<evidence type="ECO:0000256" key="2">
    <source>
        <dbReference type="ARBA" id="ARBA00012438"/>
    </source>
</evidence>
<dbReference type="PROSITE" id="PS50113">
    <property type="entry name" value="PAC"/>
    <property type="match status" value="2"/>
</dbReference>
<dbReference type="InterPro" id="IPR000700">
    <property type="entry name" value="PAS-assoc_C"/>
</dbReference>
<reference evidence="11 12" key="1">
    <citation type="submission" date="2024-04" db="EMBL/GenBank/DDBJ databases">
        <title>Methanococcoides sp. LMO-2.</title>
        <authorList>
            <person name="Liang L."/>
        </authorList>
    </citation>
    <scope>NUCLEOTIDE SEQUENCE [LARGE SCALE GENOMIC DNA]</scope>
    <source>
        <strain evidence="11 12">LMO-2</strain>
    </source>
</reference>
<feature type="modified residue" description="4-aspartylphosphate" evidence="6">
    <location>
        <position position="836"/>
    </location>
</feature>
<evidence type="ECO:0000259" key="9">
    <source>
        <dbReference type="PROSITE" id="PS50112"/>
    </source>
</evidence>
<dbReference type="InterPro" id="IPR001610">
    <property type="entry name" value="PAC"/>
</dbReference>
<dbReference type="Pfam" id="PF00072">
    <property type="entry name" value="Response_reg"/>
    <property type="match status" value="2"/>
</dbReference>
<evidence type="ECO:0000256" key="4">
    <source>
        <dbReference type="ARBA" id="ARBA00022679"/>
    </source>
</evidence>
<sequence length="1032" mass="114079">MEDQARRTDSDMPVTPRGSHFCFVYRNLAEMAAFLQDYFMSGLESNELCVWMTPDVESTAKAKDVLQEKGIYIDPYIRNSQLEILPVPELPGNDMALLPTLLLDHWKLMHEHAVLNGFDGLRFNVDLKDIEGSCLDLIRSYNDTVKNTVREIGMRSICTCPLRSFTPSEVLEMNTVDDDFIIKADDKGFSLRESEVESSLTSTPESTLEDKQDVLGRGKARQKKEELASIYESSPAIAFLWKAEKGFPVEYVSDNVAQLGYYAEELMSHEVLYADIIHPADVEGYYSDLLACLKEGRMAFSREYRILDKSGNVHWISEHSQIEVDENGLSDRYHGIIMDITDKKSAEGGFKDPLVNYKAVLDGFCDAFYVQDADGNLLDVNRSGLEISGYSREELLSLNSAYLIDPDHAGEFKGHMADVPDKGSLTFESVIVKKDASSIPVEINASTVKYAGKDSVLIAMKDITERRNKEENLSAVKASAENGSIAKCEFLSNMTHELRTPLNAIIGFSDILLDESDVLGERHLKYVRNISDSGKKLLGIINDVLDISRLEAGNVELHSEHFLVWESFDIVSSSLARMAEKKSVDLHCELDPRGIVINADKQKFEQILQNMMDNAIKFTPDGGSVDLSGRFVNDRLVVQVKDTGIGIPEEDCKSLFDSFTQADGSYRRGYGGNGLGLAIVKHYVEMHGGNVWVKSKPGVGSTFSFDIPIETSSPNIIRSASQAPVSENMVDLNLEADADSIPSDVSYDAAVNGAIVNIAPAPSIGRSGEYSTPEIIVPDNCTDADPLVLVIEDDETSRELLMLAFIDGGYRVVAAEDGLEGLALARKLKPFAITLDIMLPKMDGWELLSQLKADVSTSAIPVLVISMLDQKETALELGASEYLAKPFDRDDLLKLMDRYRNKLEGKSPKILLVDDEPYAVDLLSSMLESEGFTTLSAYSGMDAIDMCTADQPDMVIIDLMMPDITGFDVISTIRSNPVTGNIPIVVCTGKELSPDDRLLLDDKVDSVMEKGDFSKKDLLDTVHRLVSDGMSK</sequence>
<feature type="domain" description="Histidine kinase" evidence="7">
    <location>
        <begin position="493"/>
        <end position="711"/>
    </location>
</feature>
<dbReference type="Pfam" id="PF14417">
    <property type="entry name" value="MEDS"/>
    <property type="match status" value="1"/>
</dbReference>
<evidence type="ECO:0000256" key="5">
    <source>
        <dbReference type="ARBA" id="ARBA00022777"/>
    </source>
</evidence>
<dbReference type="PROSITE" id="PS50112">
    <property type="entry name" value="PAS"/>
    <property type="match status" value="1"/>
</dbReference>